<evidence type="ECO:0000313" key="2">
    <source>
        <dbReference type="Proteomes" id="UP001473302"/>
    </source>
</evidence>
<dbReference type="EMBL" id="BAABUK010000027">
    <property type="protein sequence ID" value="GAA5815664.1"/>
    <property type="molecule type" value="Genomic_DNA"/>
</dbReference>
<accession>A0ABP9Z9B4</accession>
<proteinExistence type="predicted"/>
<organism evidence="1 2">
    <name type="scientific">Mucor flavus</name>
    <dbReference type="NCBI Taxonomy" id="439312"/>
    <lineage>
        <taxon>Eukaryota</taxon>
        <taxon>Fungi</taxon>
        <taxon>Fungi incertae sedis</taxon>
        <taxon>Mucoromycota</taxon>
        <taxon>Mucoromycotina</taxon>
        <taxon>Mucoromycetes</taxon>
        <taxon>Mucorales</taxon>
        <taxon>Mucorineae</taxon>
        <taxon>Mucoraceae</taxon>
        <taxon>Mucor</taxon>
    </lineage>
</organism>
<evidence type="ECO:0000313" key="1">
    <source>
        <dbReference type="EMBL" id="GAA5815664.1"/>
    </source>
</evidence>
<reference evidence="1 2" key="1">
    <citation type="submission" date="2024-04" db="EMBL/GenBank/DDBJ databases">
        <title>genome sequences of Mucor flavus KT1a and Helicostylum pulchrum KT1b strains isolated from the surface of a dry-aged beef.</title>
        <authorList>
            <person name="Toyotome T."/>
            <person name="Hosono M."/>
            <person name="Torimaru M."/>
            <person name="Fukuda K."/>
            <person name="Mikami N."/>
        </authorList>
    </citation>
    <scope>NUCLEOTIDE SEQUENCE [LARGE SCALE GENOMIC DNA]</scope>
    <source>
        <strain evidence="1 2">KT1a</strain>
    </source>
</reference>
<name>A0ABP9Z9B4_9FUNG</name>
<comment type="caution">
    <text evidence="1">The sequence shown here is derived from an EMBL/GenBank/DDBJ whole genome shotgun (WGS) entry which is preliminary data.</text>
</comment>
<sequence>MGEKVTNKKYVSAGIALAFANFEKDHPSIVFSLKESNIKGYSDFLSAACVLLATTYLNHIAENFKRFLYRLAEDYCWEIITNGNPEWPTKTFDLVSICKTAEMSTLCDELREKLPLPPTVAILASTPSKFFGYRSLEEVIDGEIKFTCFIRSNGFGVCFGFARKAKDIQEIPLELEDFRDEEVQRYFQPCAVDPGRKQVFTSIIHHEEGKQEVRRCSSKERRVYIGSLRRAYHVEKLKASNGIKIIEANFPSPRTVNNGKWDTYVAYALKYAPELFNFYNERSSAFRFHNYKSRQRSNAEMANILLNGAYQLIMLVEKKFKVQFRFSDRVPLVVFGDGMRNKDTIKFKGLTSGVTSILTNELRKRQRLYKISVIYINEFRTSIQNVMNTT</sequence>
<keyword evidence="2" id="KW-1185">Reference proteome</keyword>
<dbReference type="Proteomes" id="UP001473302">
    <property type="component" value="Unassembled WGS sequence"/>
</dbReference>
<gene>
    <name evidence="1" type="ORF">MFLAVUS_009177</name>
</gene>
<protein>
    <submittedName>
        <fullName evidence="1">Uncharacterized protein</fullName>
    </submittedName>
</protein>